<dbReference type="AlphaFoldDB" id="A0A1X7TJB2"/>
<dbReference type="OrthoDB" id="2012278at2759"/>
<evidence type="ECO:0000256" key="1">
    <source>
        <dbReference type="SAM" id="MobiDB-lite"/>
    </source>
</evidence>
<reference evidence="2" key="1">
    <citation type="submission" date="2017-05" db="UniProtKB">
        <authorList>
            <consortium name="EnsemblMetazoa"/>
        </authorList>
    </citation>
    <scope>IDENTIFICATION</scope>
</reference>
<dbReference type="InParanoid" id="A0A1X7TJB2"/>
<dbReference type="GO" id="GO:0005829">
    <property type="term" value="C:cytosol"/>
    <property type="evidence" value="ECO:0007669"/>
    <property type="project" value="TreeGrafter"/>
</dbReference>
<proteinExistence type="predicted"/>
<sequence length="314" mass="34882">TSCVLVQSIYCKHSSSDSSIEVVDILIGVDAADCQMRNLIECLCKFLSEEYPVSVKNLCLKFILIILTSIDNISQNVMLEYFMLNSIFEALVSTFFHPDAREHHGYDAAVALALQYSSSHEEPKSLIGAVTSWKYYDMMPAEAPPAKVRISEALLLVLYEAVYLNKHFHSVLTHTRSVSTPSTPTSPSPAVHKDLPVPSSPTSTDVASIVPMAAQPMNLLGTFITFTSIIIQNIKDFKMTVPNEYPASHVHPGPFVPRPSLQFITNYLVVDCLRSITTDSCPVCNKRALPTDPKDIINDEGHPQYVYRIYCGHL</sequence>
<evidence type="ECO:0000313" key="2">
    <source>
        <dbReference type="EnsemblMetazoa" id="Aqu2.1.14838_001"/>
    </source>
</evidence>
<accession>A0A1X7TJB2</accession>
<organism evidence="2">
    <name type="scientific">Amphimedon queenslandica</name>
    <name type="common">Sponge</name>
    <dbReference type="NCBI Taxonomy" id="400682"/>
    <lineage>
        <taxon>Eukaryota</taxon>
        <taxon>Metazoa</taxon>
        <taxon>Porifera</taxon>
        <taxon>Demospongiae</taxon>
        <taxon>Heteroscleromorpha</taxon>
        <taxon>Haplosclerida</taxon>
        <taxon>Niphatidae</taxon>
        <taxon>Amphimedon</taxon>
    </lineage>
</organism>
<dbReference type="EnsemblMetazoa" id="Aqu2.1.14838_001">
    <property type="protein sequence ID" value="Aqu2.1.14838_001"/>
    <property type="gene ID" value="Aqu2.1.14838"/>
</dbReference>
<feature type="region of interest" description="Disordered" evidence="1">
    <location>
        <begin position="175"/>
        <end position="199"/>
    </location>
</feature>
<protein>
    <submittedName>
        <fullName evidence="2">Uncharacterized protein</fullName>
    </submittedName>
</protein>
<dbReference type="PANTHER" id="PTHR13608">
    <property type="entry name" value="ARMADILLO-LIKE HELICAL DOMAIN-CONTAINING PROTEIN 3"/>
    <property type="match status" value="1"/>
</dbReference>
<dbReference type="eggNOG" id="KOG4654">
    <property type="taxonomic scope" value="Eukaryota"/>
</dbReference>
<feature type="compositionally biased region" description="Low complexity" evidence="1">
    <location>
        <begin position="175"/>
        <end position="189"/>
    </location>
</feature>
<dbReference type="InterPro" id="IPR039868">
    <property type="entry name" value="ARMD3-like"/>
</dbReference>
<dbReference type="PANTHER" id="PTHR13608:SF3">
    <property type="entry name" value="ARMADILLO-LIKE HELICAL DOMAIN-CONTAINING PROTEIN 3"/>
    <property type="match status" value="1"/>
</dbReference>
<name>A0A1X7TJB2_AMPQE</name>